<dbReference type="InterPro" id="IPR011200">
    <property type="entry name" value="UCP012608"/>
</dbReference>
<dbReference type="EMBL" id="CP002786">
    <property type="protein sequence ID" value="AEF40763.1"/>
    <property type="molecule type" value="Genomic_DNA"/>
</dbReference>
<evidence type="ECO:0000313" key="2">
    <source>
        <dbReference type="Proteomes" id="UP000009235"/>
    </source>
</evidence>
<sequence>MAETRSLAQLYRHFGETAAAGESPLCAHVAIALSDSSEALRTIEAFPARKRHPRVILAALHDLALAGRAPELAAAYDSADGAVAAATAIDTLLRMTDSISAIVAQRQPRTNVTGHYAVLYPAVAEAAHRLGANMIGLIDVECSAGLNLNVDRVGITYSNRQSLGTSSSPVQVSASIVGNRPLPPHVMPEVVARVGVGLDPVDVADPDETRWVRASLWPDQREQIARLETEMALAVTDPPLLLRGDAVEALPNAIECVPAEALPVVITTWALSRFSLGDRLRFLHRLDEAATHRPVAWVSAEGVGVAPSIPTLGDRRASGHSIIGLALFDHSALHAEAVGRCWARGRVLAWLA</sequence>
<dbReference type="Proteomes" id="UP000009235">
    <property type="component" value="Chromosome"/>
</dbReference>
<organism evidence="1 2">
    <name type="scientific">Hoyosella subflava (strain DSM 45089 / JCM 17490 / NBRC 109087 / DQS3-9A1)</name>
    <name type="common">Amycolicicoccus subflavus</name>
    <dbReference type="NCBI Taxonomy" id="443218"/>
    <lineage>
        <taxon>Bacteria</taxon>
        <taxon>Bacillati</taxon>
        <taxon>Actinomycetota</taxon>
        <taxon>Actinomycetes</taxon>
        <taxon>Mycobacteriales</taxon>
        <taxon>Hoyosellaceae</taxon>
        <taxon>Hoyosella</taxon>
    </lineage>
</organism>
<accession>F6ERU8</accession>
<dbReference type="Pfam" id="PF10094">
    <property type="entry name" value="DUF2332"/>
    <property type="match status" value="1"/>
</dbReference>
<dbReference type="STRING" id="443218.AS9A_2316"/>
<dbReference type="AlphaFoldDB" id="F6ERU8"/>
<gene>
    <name evidence="1" type="ordered locus">AS9A_2316</name>
</gene>
<evidence type="ECO:0008006" key="3">
    <source>
        <dbReference type="Google" id="ProtNLM"/>
    </source>
</evidence>
<dbReference type="eggNOG" id="COG4427">
    <property type="taxonomic scope" value="Bacteria"/>
</dbReference>
<name>F6ERU8_HOYSD</name>
<dbReference type="OrthoDB" id="8899077at2"/>
<evidence type="ECO:0000313" key="1">
    <source>
        <dbReference type="EMBL" id="AEF40763.1"/>
    </source>
</evidence>
<keyword evidence="2" id="KW-1185">Reference proteome</keyword>
<reference evidence="1 2" key="1">
    <citation type="journal article" date="2011" name="J. Bacteriol.">
        <title>Complete genome sequence of Amycolicicoccus subflavus DQS3-9A1T, an actinomycete isolated from crude oil-polluted soil.</title>
        <authorList>
            <person name="Cai M."/>
            <person name="Chen W.M."/>
            <person name="Nie Y."/>
            <person name="Chi C.Q."/>
            <person name="Wang Y.N."/>
            <person name="Tang Y.Q."/>
            <person name="Li G.Y."/>
            <person name="Wu X.L."/>
        </authorList>
    </citation>
    <scope>NUCLEOTIDE SEQUENCE [LARGE SCALE GENOMIC DNA]</scope>
    <source>
        <strain evidence="2">DSM 45089 / DQS3-9A1</strain>
    </source>
</reference>
<dbReference type="HOGENOM" id="CLU_065141_0_0_11"/>
<protein>
    <recommendedName>
        <fullName evidence="3">DUF2332 domain-containing protein</fullName>
    </recommendedName>
</protein>
<proteinExistence type="predicted"/>
<dbReference type="RefSeq" id="WP_013807112.1">
    <property type="nucleotide sequence ID" value="NC_015564.1"/>
</dbReference>
<dbReference type="KEGG" id="asd:AS9A_2316"/>